<dbReference type="Proteomes" id="UP000002770">
    <property type="component" value="Unassembled WGS sequence"/>
</dbReference>
<protein>
    <recommendedName>
        <fullName evidence="3">Terminase small subunit protein</fullName>
    </recommendedName>
</protein>
<gene>
    <name evidence="1" type="ORF">LDG_6142</name>
</gene>
<evidence type="ECO:0000313" key="1">
    <source>
        <dbReference type="EMBL" id="EHL31972.1"/>
    </source>
</evidence>
<name>G9EL83_9GAMM</name>
<dbReference type="InterPro" id="IPR048683">
    <property type="entry name" value="Sf6_terminase"/>
</dbReference>
<sequence length="171" mass="19205">MHVLHSIGKIDADDSIQARGSEMKALKSKNGRPTTYTLALAKEICDAIASSSKGIKALCQGHPHWPNKDTIFTWLKENQDFSDQYARAKQAQIECVVDELLEIADDSSQDQVFDSEGQIHFNGQAIQRAKLRIDTRKWLACKLVPKVYGSIKPDNVRELSVVEKLINKLEL</sequence>
<dbReference type="STRING" id="658187.LDG_6142"/>
<accession>G9EL83</accession>
<dbReference type="Pfam" id="PF20901">
    <property type="entry name" value="Sf6_terminase"/>
    <property type="match status" value="1"/>
</dbReference>
<dbReference type="AlphaFoldDB" id="G9EL83"/>
<organism evidence="1 2">
    <name type="scientific">Legionella drancourtii LLAP12</name>
    <dbReference type="NCBI Taxonomy" id="658187"/>
    <lineage>
        <taxon>Bacteria</taxon>
        <taxon>Pseudomonadati</taxon>
        <taxon>Pseudomonadota</taxon>
        <taxon>Gammaproteobacteria</taxon>
        <taxon>Legionellales</taxon>
        <taxon>Legionellaceae</taxon>
        <taxon>Legionella</taxon>
    </lineage>
</organism>
<dbReference type="RefSeq" id="WP_006870083.1">
    <property type="nucleotide sequence ID" value="NZ_JH413808.1"/>
</dbReference>
<reference evidence="1 2" key="1">
    <citation type="journal article" date="2011" name="BMC Genomics">
        <title>Insight into cross-talk between intra-amoebal pathogens.</title>
        <authorList>
            <person name="Gimenez G."/>
            <person name="Bertelli C."/>
            <person name="Moliner C."/>
            <person name="Robert C."/>
            <person name="Raoult D."/>
            <person name="Fournier P.E."/>
            <person name="Greub G."/>
        </authorList>
    </citation>
    <scope>NUCLEOTIDE SEQUENCE [LARGE SCALE GENOMIC DNA]</scope>
    <source>
        <strain evidence="1 2">LLAP12</strain>
    </source>
</reference>
<dbReference type="Gene3D" id="1.10.10.60">
    <property type="entry name" value="Homeodomain-like"/>
    <property type="match status" value="1"/>
</dbReference>
<dbReference type="InParanoid" id="G9EL83"/>
<evidence type="ECO:0000313" key="2">
    <source>
        <dbReference type="Proteomes" id="UP000002770"/>
    </source>
</evidence>
<dbReference type="EMBL" id="JH413808">
    <property type="protein sequence ID" value="EHL31972.1"/>
    <property type="molecule type" value="Genomic_DNA"/>
</dbReference>
<keyword evidence="2" id="KW-1185">Reference proteome</keyword>
<proteinExistence type="predicted"/>
<dbReference type="eggNOG" id="ENOG5032T8S">
    <property type="taxonomic scope" value="Bacteria"/>
</dbReference>
<dbReference type="HOGENOM" id="CLU_123874_2_1_6"/>
<evidence type="ECO:0008006" key="3">
    <source>
        <dbReference type="Google" id="ProtNLM"/>
    </source>
</evidence>